<evidence type="ECO:0000256" key="1">
    <source>
        <dbReference type="SAM" id="MobiDB-lite"/>
    </source>
</evidence>
<dbReference type="EMBL" id="BJVI01000011">
    <property type="protein sequence ID" value="GEL17631.1"/>
    <property type="molecule type" value="Genomic_DNA"/>
</dbReference>
<comment type="caution">
    <text evidence="2">The sequence shown here is derived from an EMBL/GenBank/DDBJ whole genome shotgun (WGS) entry which is preliminary data.</text>
</comment>
<sequence length="100" mass="10631">MPVARLPATAHLAPIRGERAVLLDGHTALAFDHDAIVARAVAWARDLYRERPDPRGPGGDEFTLRNLVPPPAGSAQPAVGRRATSGSCSTIRRRASTDPS</sequence>
<evidence type="ECO:0000313" key="2">
    <source>
        <dbReference type="EMBL" id="GEL17631.1"/>
    </source>
</evidence>
<accession>A0A511CYK9</accession>
<dbReference type="AlphaFoldDB" id="A0A511CYK9"/>
<proteinExistence type="predicted"/>
<evidence type="ECO:0000313" key="3">
    <source>
        <dbReference type="Proteomes" id="UP000321328"/>
    </source>
</evidence>
<reference evidence="2 3" key="1">
    <citation type="submission" date="2019-07" db="EMBL/GenBank/DDBJ databases">
        <title>Whole genome shotgun sequence of Pseudonocardia asaccharolytica NBRC 16224.</title>
        <authorList>
            <person name="Hosoyama A."/>
            <person name="Uohara A."/>
            <person name="Ohji S."/>
            <person name="Ichikawa N."/>
        </authorList>
    </citation>
    <scope>NUCLEOTIDE SEQUENCE [LARGE SCALE GENOMIC DNA]</scope>
    <source>
        <strain evidence="2 3">NBRC 16224</strain>
    </source>
</reference>
<feature type="region of interest" description="Disordered" evidence="1">
    <location>
        <begin position="50"/>
        <end position="100"/>
    </location>
</feature>
<organism evidence="2 3">
    <name type="scientific">Pseudonocardia asaccharolytica DSM 44247 = NBRC 16224</name>
    <dbReference type="NCBI Taxonomy" id="1123024"/>
    <lineage>
        <taxon>Bacteria</taxon>
        <taxon>Bacillati</taxon>
        <taxon>Actinomycetota</taxon>
        <taxon>Actinomycetes</taxon>
        <taxon>Pseudonocardiales</taxon>
        <taxon>Pseudonocardiaceae</taxon>
        <taxon>Pseudonocardia</taxon>
    </lineage>
</organism>
<protein>
    <submittedName>
        <fullName evidence="2">Uncharacterized protein</fullName>
    </submittedName>
</protein>
<gene>
    <name evidence="2" type="ORF">PA7_14680</name>
</gene>
<name>A0A511CYK9_9PSEU</name>
<dbReference type="Proteomes" id="UP000321328">
    <property type="component" value="Unassembled WGS sequence"/>
</dbReference>
<keyword evidence="3" id="KW-1185">Reference proteome</keyword>